<proteinExistence type="predicted"/>
<dbReference type="Proteomes" id="UP001551675">
    <property type="component" value="Unassembled WGS sequence"/>
</dbReference>
<evidence type="ECO:0008006" key="3">
    <source>
        <dbReference type="Google" id="ProtNLM"/>
    </source>
</evidence>
<accession>A0ABV3GJB7</accession>
<evidence type="ECO:0000313" key="2">
    <source>
        <dbReference type="Proteomes" id="UP001551675"/>
    </source>
</evidence>
<comment type="caution">
    <text evidence="1">The sequence shown here is derived from an EMBL/GenBank/DDBJ whole genome shotgun (WGS) entry which is preliminary data.</text>
</comment>
<evidence type="ECO:0000313" key="1">
    <source>
        <dbReference type="EMBL" id="MEV0971745.1"/>
    </source>
</evidence>
<reference evidence="1 2" key="1">
    <citation type="submission" date="2024-06" db="EMBL/GenBank/DDBJ databases">
        <title>The Natural Products Discovery Center: Release of the First 8490 Sequenced Strains for Exploring Actinobacteria Biosynthetic Diversity.</title>
        <authorList>
            <person name="Kalkreuter E."/>
            <person name="Kautsar S.A."/>
            <person name="Yang D."/>
            <person name="Bader C.D."/>
            <person name="Teijaro C.N."/>
            <person name="Fluegel L."/>
            <person name="Davis C.M."/>
            <person name="Simpson J.R."/>
            <person name="Lauterbach L."/>
            <person name="Steele A.D."/>
            <person name="Gui C."/>
            <person name="Meng S."/>
            <person name="Li G."/>
            <person name="Viehrig K."/>
            <person name="Ye F."/>
            <person name="Su P."/>
            <person name="Kiefer A.F."/>
            <person name="Nichols A."/>
            <person name="Cepeda A.J."/>
            <person name="Yan W."/>
            <person name="Fan B."/>
            <person name="Jiang Y."/>
            <person name="Adhikari A."/>
            <person name="Zheng C.-J."/>
            <person name="Schuster L."/>
            <person name="Cowan T.M."/>
            <person name="Smanski M.J."/>
            <person name="Chevrette M.G."/>
            <person name="De Carvalho L.P.S."/>
            <person name="Shen B."/>
        </authorList>
    </citation>
    <scope>NUCLEOTIDE SEQUENCE [LARGE SCALE GENOMIC DNA]</scope>
    <source>
        <strain evidence="1 2">NPDC050100</strain>
    </source>
</reference>
<organism evidence="1 2">
    <name type="scientific">Microtetraspora glauca</name>
    <dbReference type="NCBI Taxonomy" id="1996"/>
    <lineage>
        <taxon>Bacteria</taxon>
        <taxon>Bacillati</taxon>
        <taxon>Actinomycetota</taxon>
        <taxon>Actinomycetes</taxon>
        <taxon>Streptosporangiales</taxon>
        <taxon>Streptosporangiaceae</taxon>
        <taxon>Microtetraspora</taxon>
    </lineage>
</organism>
<sequence>MNEDENLRRYGLQPSAEDLDEVREMLAAQATLEHRAQGDGDTELMKLCCVQLFNAGSLDDVLCIWQAKTSSFDAQCSIDVQLLCGAGLEETKAHLSAANSGDASAALDYLLECEAAGDFVDFSVETASRWYAKYYLG</sequence>
<name>A0ABV3GJB7_MICGL</name>
<dbReference type="RefSeq" id="WP_061261509.1">
    <property type="nucleotide sequence ID" value="NZ_JBFALK010000014.1"/>
</dbReference>
<gene>
    <name evidence="1" type="ORF">AB0I59_24305</name>
</gene>
<dbReference type="EMBL" id="JBFALK010000014">
    <property type="protein sequence ID" value="MEV0971745.1"/>
    <property type="molecule type" value="Genomic_DNA"/>
</dbReference>
<keyword evidence="2" id="KW-1185">Reference proteome</keyword>
<protein>
    <recommendedName>
        <fullName evidence="3">UBA domain-containing protein</fullName>
    </recommendedName>
</protein>